<dbReference type="AlphaFoldDB" id="A0A1U9NKZ7"/>
<evidence type="ECO:0000256" key="2">
    <source>
        <dbReference type="ARBA" id="ARBA00023157"/>
    </source>
</evidence>
<feature type="signal peptide" evidence="3">
    <location>
        <begin position="1"/>
        <end position="23"/>
    </location>
</feature>
<dbReference type="InterPro" id="IPR006558">
    <property type="entry name" value="LamG-like"/>
</dbReference>
<gene>
    <name evidence="5" type="ORF">STSP2_01341</name>
</gene>
<dbReference type="SMART" id="SM00560">
    <property type="entry name" value="LamGL"/>
    <property type="match status" value="1"/>
</dbReference>
<evidence type="ECO:0000256" key="3">
    <source>
        <dbReference type="SAM" id="SignalP"/>
    </source>
</evidence>
<dbReference type="Pfam" id="PF13385">
    <property type="entry name" value="Laminin_G_3"/>
    <property type="match status" value="1"/>
</dbReference>
<evidence type="ECO:0000256" key="1">
    <source>
        <dbReference type="ARBA" id="ARBA00022729"/>
    </source>
</evidence>
<dbReference type="InterPro" id="IPR007110">
    <property type="entry name" value="Ig-like_dom"/>
</dbReference>
<dbReference type="Gene3D" id="2.60.120.200">
    <property type="match status" value="1"/>
</dbReference>
<dbReference type="SMART" id="SM00409">
    <property type="entry name" value="IG"/>
    <property type="match status" value="1"/>
</dbReference>
<evidence type="ECO:0000313" key="5">
    <source>
        <dbReference type="EMBL" id="AQT68186.1"/>
    </source>
</evidence>
<dbReference type="PROSITE" id="PS50835">
    <property type="entry name" value="IG_LIKE"/>
    <property type="match status" value="1"/>
</dbReference>
<dbReference type="InterPro" id="IPR003599">
    <property type="entry name" value="Ig_sub"/>
</dbReference>
<dbReference type="RefSeq" id="WP_146660959.1">
    <property type="nucleotide sequence ID" value="NZ_CP019791.1"/>
</dbReference>
<dbReference type="SUPFAM" id="SSF49899">
    <property type="entry name" value="Concanavalin A-like lectins/glucanases"/>
    <property type="match status" value="1"/>
</dbReference>
<sequence length="664" mass="71430" precursor="true">MKCRNKIWLAVACLIAFVGYAQAVPPSMDSLTFDWKYEMDTPPNDLDLDSNGTDDWWDGGAPAVSNGLAIGGVEGEFFRTDYGGSIWRENVTGAAFTIEFSVQVLTTGTEGTVGTLGCYARNPATGGGPYFNVARSGQSLINTQATLDLGTQDNTDGQHVFRIAREEDGSVWAWRDGELLNPNGEAMLGDLAVFNNDILQIGDIWSTGHSGDYELDYLRFTSGAYAPYTNQAKLVSPAYGADMVETTAILEWAAPNEGTPTGYDVYFGTDPNVTNMTKVVSDQLVYQYDPEPDMANDTTYYWRVDALDSTAGTTVEGQVWEFTTIPAVPVVTVNPTGTTVPVGAIAQFSAEGTNTTDYDWYKYVDGINDTFVGSGSTLLLENIQQGDEGYYYCILSNTAGTATSESAYLMTERAVAGWTFEGDALDSVGTNDALIDVPTYVTDGIAGAQSLQVTVDDPNTFAIVPNVDELNQPTSFTVESWFKVNGFGNHQAIVSNRGGTLETGAIAGWVVYILPGGGVGLWANDSGWTQVNSTDPLTANEWHHVVATYDSGDVKVYINGEVAAEATEVSMAVNTYTDLYIGAGNNDATAPAFYLDGVIDEVNFWSYAKTNYEVAHMYTGVAGGTICVEPVEFDLNGDCTVDLSDLAQLSSSWMDCNLVPSCLE</sequence>
<accession>A0A1U9NKZ7</accession>
<dbReference type="KEGG" id="alus:STSP2_01341"/>
<dbReference type="InterPro" id="IPR013320">
    <property type="entry name" value="ConA-like_dom_sf"/>
</dbReference>
<reference evidence="6" key="1">
    <citation type="submission" date="2017-02" db="EMBL/GenBank/DDBJ databases">
        <title>Comparative genomics and description of representatives of a novel lineage of planctomycetes thriving in anoxic sediments.</title>
        <authorList>
            <person name="Spring S."/>
            <person name="Bunk B."/>
            <person name="Sproer C."/>
        </authorList>
    </citation>
    <scope>NUCLEOTIDE SEQUENCE [LARGE SCALE GENOMIC DNA]</scope>
    <source>
        <strain evidence="6">ST-NAGAB-D1</strain>
    </source>
</reference>
<dbReference type="InterPro" id="IPR036179">
    <property type="entry name" value="Ig-like_dom_sf"/>
</dbReference>
<evidence type="ECO:0000313" key="6">
    <source>
        <dbReference type="Proteomes" id="UP000189674"/>
    </source>
</evidence>
<dbReference type="STRING" id="1936003.STSP2_01341"/>
<name>A0A1U9NKZ7_9BACT</name>
<keyword evidence="1 3" id="KW-0732">Signal</keyword>
<organism evidence="5 6">
    <name type="scientific">Anaerohalosphaera lusitana</name>
    <dbReference type="NCBI Taxonomy" id="1936003"/>
    <lineage>
        <taxon>Bacteria</taxon>
        <taxon>Pseudomonadati</taxon>
        <taxon>Planctomycetota</taxon>
        <taxon>Phycisphaerae</taxon>
        <taxon>Sedimentisphaerales</taxon>
        <taxon>Anaerohalosphaeraceae</taxon>
        <taxon>Anaerohalosphaera</taxon>
    </lineage>
</organism>
<evidence type="ECO:0000259" key="4">
    <source>
        <dbReference type="PROSITE" id="PS50835"/>
    </source>
</evidence>
<dbReference type="EMBL" id="CP019791">
    <property type="protein sequence ID" value="AQT68186.1"/>
    <property type="molecule type" value="Genomic_DNA"/>
</dbReference>
<dbReference type="InterPro" id="IPR013783">
    <property type="entry name" value="Ig-like_fold"/>
</dbReference>
<dbReference type="OrthoDB" id="218987at2"/>
<dbReference type="Proteomes" id="UP000189674">
    <property type="component" value="Chromosome"/>
</dbReference>
<protein>
    <recommendedName>
        <fullName evidence="4">Ig-like domain-containing protein</fullName>
    </recommendedName>
</protein>
<dbReference type="SUPFAM" id="SSF48726">
    <property type="entry name" value="Immunoglobulin"/>
    <property type="match status" value="1"/>
</dbReference>
<dbReference type="Gene3D" id="2.60.40.10">
    <property type="entry name" value="Immunoglobulins"/>
    <property type="match status" value="2"/>
</dbReference>
<feature type="chain" id="PRO_5012098005" description="Ig-like domain-containing protein" evidence="3">
    <location>
        <begin position="24"/>
        <end position="664"/>
    </location>
</feature>
<feature type="domain" description="Ig-like" evidence="4">
    <location>
        <begin position="329"/>
        <end position="410"/>
    </location>
</feature>
<keyword evidence="2" id="KW-1015">Disulfide bond</keyword>
<keyword evidence="6" id="KW-1185">Reference proteome</keyword>
<proteinExistence type="predicted"/>